<evidence type="ECO:0000313" key="3">
    <source>
        <dbReference type="EMBL" id="CEJ82340.1"/>
    </source>
</evidence>
<dbReference type="PROSITE" id="PS00463">
    <property type="entry name" value="ZN2_CY6_FUNGAL_1"/>
    <property type="match status" value="1"/>
</dbReference>
<evidence type="ECO:0000313" key="4">
    <source>
        <dbReference type="Proteomes" id="UP000039046"/>
    </source>
</evidence>
<reference evidence="3 4" key="1">
    <citation type="journal article" date="2015" name="Genome Announc.">
        <title>Draft Genome Sequence and Gene Annotation of the Entomopathogenic Fungus Verticillium hemipterigenum.</title>
        <authorList>
            <person name="Horn F."/>
            <person name="Habel A."/>
            <person name="Scharf D.H."/>
            <person name="Dworschak J."/>
            <person name="Brakhage A.A."/>
            <person name="Guthke R."/>
            <person name="Hertweck C."/>
            <person name="Linde J."/>
        </authorList>
    </citation>
    <scope>NUCLEOTIDE SEQUENCE [LARGE SCALE GENOMIC DNA]</scope>
</reference>
<dbReference type="CDD" id="cd00067">
    <property type="entry name" value="GAL4"/>
    <property type="match status" value="1"/>
</dbReference>
<dbReference type="Proteomes" id="UP000039046">
    <property type="component" value="Unassembled WGS sequence"/>
</dbReference>
<dbReference type="InterPro" id="IPR036864">
    <property type="entry name" value="Zn2-C6_fun-type_DNA-bd_sf"/>
</dbReference>
<proteinExistence type="predicted"/>
<dbReference type="HOGENOM" id="CLU_040454_0_0_1"/>
<accession>A0A0A1T842</accession>
<dbReference type="SUPFAM" id="SSF57701">
    <property type="entry name" value="Zn2/Cys6 DNA-binding domain"/>
    <property type="match status" value="1"/>
</dbReference>
<dbReference type="Pfam" id="PF11951">
    <property type="entry name" value="Fungal_trans_2"/>
    <property type="match status" value="1"/>
</dbReference>
<sequence length="517" mass="56933">MAQPKKAWAPRARTGCITCRNRRVKCDEGRPVCRRCIIGGRQCSFPIDHHQQQQSHPIAIAPKLVSRPATGDYIKIEDADAFRSVIRSPPATPQLNGTADVADLVHLISNSHTRTSTNEDHYGRPDLPFAMSQRAALLYVFGLPRRTGHEPALDTAIKCVASILRRRRSSRDPPADGPPPGALAQYGDALRRLQDALNDTGRSRSAETLGATILLLLFEALLEDQSHASIQHALGASHLIQHRGSSAFTTTFESALLRSHMYVITVEGYFQGKHIFLEEKQWRDAILGTLTPTSTIEDKMAVTLNTVMAPCSGVMADVVKLFVDEKGYSAAAHKELLVRVDTAREGLLSWYARWNKSIFCRVTADGTVMDRVPEHLYTTSGYQLDRLCIYEGYLMLCNRMHVALGGDESDTIEQQSQDIAKTMIGIGPNSPPPQGAPGLVPRAHGVVGSLAQTIFVLSALKGARIILDTGSDWKRAPDKSVSDDLLGRRRLLPKEVVFSYMKSVGFGIRNIGMYDDQ</sequence>
<gene>
    <name evidence="3" type="ORF">VHEMI02411</name>
</gene>
<dbReference type="InterPro" id="IPR001138">
    <property type="entry name" value="Zn2Cys6_DnaBD"/>
</dbReference>
<dbReference type="PROSITE" id="PS50048">
    <property type="entry name" value="ZN2_CY6_FUNGAL_2"/>
    <property type="match status" value="1"/>
</dbReference>
<dbReference type="OrthoDB" id="4937900at2759"/>
<keyword evidence="4" id="KW-1185">Reference proteome</keyword>
<dbReference type="GO" id="GO:0008270">
    <property type="term" value="F:zinc ion binding"/>
    <property type="evidence" value="ECO:0007669"/>
    <property type="project" value="InterPro"/>
</dbReference>
<dbReference type="AlphaFoldDB" id="A0A0A1T842"/>
<dbReference type="Gene3D" id="4.10.240.10">
    <property type="entry name" value="Zn(2)-C6 fungal-type DNA-binding domain"/>
    <property type="match status" value="1"/>
</dbReference>
<dbReference type="Pfam" id="PF00172">
    <property type="entry name" value="Zn_clus"/>
    <property type="match status" value="1"/>
</dbReference>
<evidence type="ECO:0000256" key="1">
    <source>
        <dbReference type="ARBA" id="ARBA00023242"/>
    </source>
</evidence>
<dbReference type="SMART" id="SM00066">
    <property type="entry name" value="GAL4"/>
    <property type="match status" value="1"/>
</dbReference>
<protein>
    <recommendedName>
        <fullName evidence="2">Zn(2)-C6 fungal-type domain-containing protein</fullName>
    </recommendedName>
</protein>
<dbReference type="GO" id="GO:0000981">
    <property type="term" value="F:DNA-binding transcription factor activity, RNA polymerase II-specific"/>
    <property type="evidence" value="ECO:0007669"/>
    <property type="project" value="InterPro"/>
</dbReference>
<keyword evidence="1" id="KW-0539">Nucleus</keyword>
<dbReference type="InterPro" id="IPR053178">
    <property type="entry name" value="Osmoadaptation_assoc"/>
</dbReference>
<evidence type="ECO:0000259" key="2">
    <source>
        <dbReference type="PROSITE" id="PS50048"/>
    </source>
</evidence>
<dbReference type="PANTHER" id="PTHR38111">
    <property type="entry name" value="ZN(2)-C6 FUNGAL-TYPE DOMAIN-CONTAINING PROTEIN-RELATED"/>
    <property type="match status" value="1"/>
</dbReference>
<dbReference type="STRING" id="1531966.A0A0A1T842"/>
<dbReference type="InterPro" id="IPR021858">
    <property type="entry name" value="Fun_TF"/>
</dbReference>
<feature type="domain" description="Zn(2)-C6 fungal-type" evidence="2">
    <location>
        <begin position="15"/>
        <end position="45"/>
    </location>
</feature>
<organism evidence="3 4">
    <name type="scientific">[Torrubiella] hemipterigena</name>
    <dbReference type="NCBI Taxonomy" id="1531966"/>
    <lineage>
        <taxon>Eukaryota</taxon>
        <taxon>Fungi</taxon>
        <taxon>Dikarya</taxon>
        <taxon>Ascomycota</taxon>
        <taxon>Pezizomycotina</taxon>
        <taxon>Sordariomycetes</taxon>
        <taxon>Hypocreomycetidae</taxon>
        <taxon>Hypocreales</taxon>
        <taxon>Clavicipitaceae</taxon>
        <taxon>Clavicipitaceae incertae sedis</taxon>
        <taxon>'Torrubiella' clade</taxon>
    </lineage>
</organism>
<dbReference type="EMBL" id="CDHN01000001">
    <property type="protein sequence ID" value="CEJ82340.1"/>
    <property type="molecule type" value="Genomic_DNA"/>
</dbReference>
<dbReference type="PANTHER" id="PTHR38111:SF6">
    <property type="entry name" value="FINGER DOMAIN PROTEIN, PUTATIVE (AFU_ORTHOLOGUE AFUA_8G01940)-RELATED"/>
    <property type="match status" value="1"/>
</dbReference>
<name>A0A0A1T842_9HYPO</name>